<evidence type="ECO:0000256" key="3">
    <source>
        <dbReference type="ARBA" id="ARBA00022741"/>
    </source>
</evidence>
<dbReference type="PANTHER" id="PTHR42711:SF5">
    <property type="entry name" value="ABC TRANSPORTER ATP-BINDING PROTEIN NATA"/>
    <property type="match status" value="1"/>
</dbReference>
<keyword evidence="7" id="KW-1185">Reference proteome</keyword>
<evidence type="ECO:0000313" key="6">
    <source>
        <dbReference type="EMBL" id="WLP85381.1"/>
    </source>
</evidence>
<dbReference type="PANTHER" id="PTHR42711">
    <property type="entry name" value="ABC TRANSPORTER ATP-BINDING PROTEIN"/>
    <property type="match status" value="1"/>
</dbReference>
<feature type="domain" description="ABC transporter" evidence="5">
    <location>
        <begin position="45"/>
        <end position="274"/>
    </location>
</feature>
<dbReference type="CDD" id="cd03230">
    <property type="entry name" value="ABC_DR_subfamily_A"/>
    <property type="match status" value="1"/>
</dbReference>
<keyword evidence="2" id="KW-0813">Transport</keyword>
<accession>A0ABY9HAV0</accession>
<proteinExistence type="inferred from homology"/>
<name>A0ABY9HAV0_9MOLU</name>
<dbReference type="InterPro" id="IPR003593">
    <property type="entry name" value="AAA+_ATPase"/>
</dbReference>
<keyword evidence="3" id="KW-0547">Nucleotide-binding</keyword>
<dbReference type="EMBL" id="CP132191">
    <property type="protein sequence ID" value="WLP85381.1"/>
    <property type="molecule type" value="Genomic_DNA"/>
</dbReference>
<organism evidence="6 7">
    <name type="scientific">Mycoplasma seminis</name>
    <dbReference type="NCBI Taxonomy" id="512749"/>
    <lineage>
        <taxon>Bacteria</taxon>
        <taxon>Bacillati</taxon>
        <taxon>Mycoplasmatota</taxon>
        <taxon>Mollicutes</taxon>
        <taxon>Mycoplasmataceae</taxon>
        <taxon>Mycoplasma</taxon>
    </lineage>
</organism>
<sequence>MNENIKNVQKISKEFLQELQQQSNKVETFEAVKTLEFDLEKLISINAVDKEFSLKRAKKFKAVNNMNLTLYQGQNVALLGSNGAGKTTTVEMIVGISKPTKGEIVYHFENEKSNTNSLIGIQFQDSSYPQGLSVSDVIKSMQKIYGSALGQEDIDNLIKIFGVDEFIFNKASSLSGGQQQRLNALLSIIHCPKLIILDELSTGLDIKIKSRLIHFIKKFAIANQSSILLISHDINEIELIADRIIIMHKGRIILDQLKEDVIKNFGSVANCLDKYIG</sequence>
<dbReference type="InterPro" id="IPR027417">
    <property type="entry name" value="P-loop_NTPase"/>
</dbReference>
<dbReference type="PROSITE" id="PS50893">
    <property type="entry name" value="ABC_TRANSPORTER_2"/>
    <property type="match status" value="1"/>
</dbReference>
<dbReference type="Proteomes" id="UP001237011">
    <property type="component" value="Chromosome"/>
</dbReference>
<reference evidence="6" key="1">
    <citation type="submission" date="2023-08" db="EMBL/GenBank/DDBJ databases">
        <title>Complete genome sequence of Mycoplasma seminis 2200.</title>
        <authorList>
            <person name="Spergser J."/>
        </authorList>
    </citation>
    <scope>NUCLEOTIDE SEQUENCE [LARGE SCALE GENOMIC DNA]</scope>
    <source>
        <strain evidence="6">2200</strain>
    </source>
</reference>
<protein>
    <submittedName>
        <fullName evidence="6">ATP-binding cassette domain-containing protein</fullName>
    </submittedName>
</protein>
<evidence type="ECO:0000313" key="7">
    <source>
        <dbReference type="Proteomes" id="UP001237011"/>
    </source>
</evidence>
<dbReference type="SMART" id="SM00382">
    <property type="entry name" value="AAA"/>
    <property type="match status" value="1"/>
</dbReference>
<dbReference type="InterPro" id="IPR003439">
    <property type="entry name" value="ABC_transporter-like_ATP-bd"/>
</dbReference>
<evidence type="ECO:0000256" key="2">
    <source>
        <dbReference type="ARBA" id="ARBA00022448"/>
    </source>
</evidence>
<keyword evidence="4 6" id="KW-0067">ATP-binding</keyword>
<gene>
    <name evidence="6" type="ORF">Q8852_03610</name>
</gene>
<dbReference type="InterPro" id="IPR050763">
    <property type="entry name" value="ABC_transporter_ATP-binding"/>
</dbReference>
<evidence type="ECO:0000259" key="5">
    <source>
        <dbReference type="PROSITE" id="PS50893"/>
    </source>
</evidence>
<dbReference type="SUPFAM" id="SSF52540">
    <property type="entry name" value="P-loop containing nucleoside triphosphate hydrolases"/>
    <property type="match status" value="1"/>
</dbReference>
<dbReference type="RefSeq" id="WP_305937817.1">
    <property type="nucleotide sequence ID" value="NZ_CP132191.1"/>
</dbReference>
<comment type="similarity">
    <text evidence="1">Belongs to the ABC transporter superfamily.</text>
</comment>
<evidence type="ECO:0000256" key="1">
    <source>
        <dbReference type="ARBA" id="ARBA00005417"/>
    </source>
</evidence>
<dbReference type="GO" id="GO:0005524">
    <property type="term" value="F:ATP binding"/>
    <property type="evidence" value="ECO:0007669"/>
    <property type="project" value="UniProtKB-KW"/>
</dbReference>
<dbReference type="Gene3D" id="3.40.50.300">
    <property type="entry name" value="P-loop containing nucleotide triphosphate hydrolases"/>
    <property type="match status" value="1"/>
</dbReference>
<evidence type="ECO:0000256" key="4">
    <source>
        <dbReference type="ARBA" id="ARBA00022840"/>
    </source>
</evidence>
<dbReference type="Pfam" id="PF00005">
    <property type="entry name" value="ABC_tran"/>
    <property type="match status" value="1"/>
</dbReference>